<sequence length="63" mass="7465">MEDVLKQVLAKEDVEEKYVRDYLNCSTIDRKNDTITMDKVMFIYKYGSKKAKKIAVDEKLKMI</sequence>
<reference evidence="1" key="1">
    <citation type="submission" date="2019-08" db="EMBL/GenBank/DDBJ databases">
        <authorList>
            <person name="Kucharzyk K."/>
            <person name="Murdoch R.W."/>
            <person name="Higgins S."/>
            <person name="Loffler F."/>
        </authorList>
    </citation>
    <scope>NUCLEOTIDE SEQUENCE</scope>
</reference>
<accession>A0A645ALI8</accession>
<name>A0A645ALI8_9ZZZZ</name>
<evidence type="ECO:0000313" key="1">
    <source>
        <dbReference type="EMBL" id="MPM53181.1"/>
    </source>
</evidence>
<protein>
    <submittedName>
        <fullName evidence="1">Uncharacterized protein</fullName>
    </submittedName>
</protein>
<proteinExistence type="predicted"/>
<dbReference type="EMBL" id="VSSQ01014212">
    <property type="protein sequence ID" value="MPM53181.1"/>
    <property type="molecule type" value="Genomic_DNA"/>
</dbReference>
<dbReference type="AlphaFoldDB" id="A0A645ALI8"/>
<gene>
    <name evidence="1" type="ORF">SDC9_99946</name>
</gene>
<organism evidence="1">
    <name type="scientific">bioreactor metagenome</name>
    <dbReference type="NCBI Taxonomy" id="1076179"/>
    <lineage>
        <taxon>unclassified sequences</taxon>
        <taxon>metagenomes</taxon>
        <taxon>ecological metagenomes</taxon>
    </lineage>
</organism>
<comment type="caution">
    <text evidence="1">The sequence shown here is derived from an EMBL/GenBank/DDBJ whole genome shotgun (WGS) entry which is preliminary data.</text>
</comment>